<evidence type="ECO:0000313" key="5">
    <source>
        <dbReference type="EMBL" id="KYG64853.1"/>
    </source>
</evidence>
<comment type="subcellular location">
    <subcellularLocation>
        <location evidence="1">Membrane</location>
        <topology evidence="1">Single-pass membrane protein</topology>
    </subcellularLocation>
</comment>
<dbReference type="OrthoDB" id="5290168at2"/>
<reference evidence="5 6" key="1">
    <citation type="submission" date="2016-03" db="EMBL/GenBank/DDBJ databases">
        <authorList>
            <person name="Ploux O."/>
        </authorList>
    </citation>
    <scope>NUCLEOTIDE SEQUENCE [LARGE SCALE GENOMIC DNA]</scope>
    <source>
        <strain evidence="5 6">R0</strain>
    </source>
</reference>
<comment type="caution">
    <text evidence="5">The sequence shown here is derived from an EMBL/GenBank/DDBJ whole genome shotgun (WGS) entry which is preliminary data.</text>
</comment>
<keyword evidence="3" id="KW-1133">Transmembrane helix</keyword>
<keyword evidence="2" id="KW-0812">Transmembrane</keyword>
<dbReference type="GO" id="GO:0016020">
    <property type="term" value="C:membrane"/>
    <property type="evidence" value="ECO:0007669"/>
    <property type="project" value="UniProtKB-SubCell"/>
</dbReference>
<name>A0A150WMB7_BDEBC</name>
<gene>
    <name evidence="5" type="ORF">AZI86_11665</name>
</gene>
<keyword evidence="6" id="KW-1185">Reference proteome</keyword>
<dbReference type="Proteomes" id="UP000075320">
    <property type="component" value="Unassembled WGS sequence"/>
</dbReference>
<evidence type="ECO:0000256" key="4">
    <source>
        <dbReference type="ARBA" id="ARBA00023136"/>
    </source>
</evidence>
<dbReference type="AlphaFoldDB" id="A0A150WMB7"/>
<evidence type="ECO:0000256" key="1">
    <source>
        <dbReference type="ARBA" id="ARBA00004167"/>
    </source>
</evidence>
<dbReference type="EMBL" id="LUKE01000002">
    <property type="protein sequence ID" value="KYG64853.1"/>
    <property type="molecule type" value="Genomic_DNA"/>
</dbReference>
<evidence type="ECO:0000256" key="2">
    <source>
        <dbReference type="ARBA" id="ARBA00022692"/>
    </source>
</evidence>
<dbReference type="NCBIfam" id="NF033768">
    <property type="entry name" value="myxo_SS_tail"/>
    <property type="match status" value="1"/>
</dbReference>
<evidence type="ECO:0008006" key="7">
    <source>
        <dbReference type="Google" id="ProtNLM"/>
    </source>
</evidence>
<organism evidence="5 6">
    <name type="scientific">Bdellovibrio bacteriovorus</name>
    <dbReference type="NCBI Taxonomy" id="959"/>
    <lineage>
        <taxon>Bacteria</taxon>
        <taxon>Pseudomonadati</taxon>
        <taxon>Bdellovibrionota</taxon>
        <taxon>Bdellovibrionia</taxon>
        <taxon>Bdellovibrionales</taxon>
        <taxon>Pseudobdellovibrionaceae</taxon>
        <taxon>Bdellovibrio</taxon>
    </lineage>
</organism>
<dbReference type="InterPro" id="IPR006260">
    <property type="entry name" value="TonB/TolA_C"/>
</dbReference>
<protein>
    <recommendedName>
        <fullName evidence="7">TonB C-terminal domain-containing protein</fullName>
    </recommendedName>
</protein>
<evidence type="ECO:0000313" key="6">
    <source>
        <dbReference type="Proteomes" id="UP000075320"/>
    </source>
</evidence>
<dbReference type="RefSeq" id="WP_061835364.1">
    <property type="nucleotide sequence ID" value="NZ_LUKE01000002.1"/>
</dbReference>
<dbReference type="InterPro" id="IPR049806">
    <property type="entry name" value="MasK-like_C"/>
</dbReference>
<dbReference type="NCBIfam" id="TIGR01352">
    <property type="entry name" value="tonB_Cterm"/>
    <property type="match status" value="1"/>
</dbReference>
<keyword evidence="4" id="KW-0472">Membrane</keyword>
<sequence length="409" mass="43245">MSTAKLVILENTLGQKVRTFAVNSDNLNLVYLKDKRRIEACAQLQDLDNEGIEYSLVKKLKLSQISEDGVEIQGLGRLRLFSESAKNSPTYVLAEEQDDEKLKLFVKNTAIGHVAAVALLLIASWVSAHYFTKAQEPQLVTITLPQEVKKETPKPETRQTVKVSEKKIKPTNKVVKKVVKTHTLVKRTAKAVAPAKDVRRIGALAALGGLKNGHKGAEGLDMNSLKNIRAAGTGAGGGGIGNAGRGGAKGYLSGSGLIAGSPGEGARAQGAGGYGTRGSGGGRAGYGKISLVGGTSAVSLPLDDEASVEGGLDRDQIIAVINRNKGQIVYCYEKGLQAAPQIGGRVAVSFVIGAAGRITVASVAESSLNSKMVENCMLAKMRNWQFPRPVGKVNVDVLYPFELARVSSR</sequence>
<evidence type="ECO:0000256" key="3">
    <source>
        <dbReference type="ARBA" id="ARBA00022989"/>
    </source>
</evidence>
<accession>A0A150WMB7</accession>
<proteinExistence type="predicted"/>